<dbReference type="InterPro" id="IPR026960">
    <property type="entry name" value="RVT-Znf"/>
</dbReference>
<dbReference type="Proteomes" id="UP001633002">
    <property type="component" value="Unassembled WGS sequence"/>
</dbReference>
<dbReference type="Pfam" id="PF13966">
    <property type="entry name" value="zf-RVT"/>
    <property type="match status" value="1"/>
</dbReference>
<dbReference type="EMBL" id="JBJQOH010000004">
    <property type="protein sequence ID" value="KAL3689882.1"/>
    <property type="molecule type" value="Genomic_DNA"/>
</dbReference>
<organism evidence="3 4">
    <name type="scientific">Riccia sorocarpa</name>
    <dbReference type="NCBI Taxonomy" id="122646"/>
    <lineage>
        <taxon>Eukaryota</taxon>
        <taxon>Viridiplantae</taxon>
        <taxon>Streptophyta</taxon>
        <taxon>Embryophyta</taxon>
        <taxon>Marchantiophyta</taxon>
        <taxon>Marchantiopsida</taxon>
        <taxon>Marchantiidae</taxon>
        <taxon>Marchantiales</taxon>
        <taxon>Ricciaceae</taxon>
        <taxon>Riccia</taxon>
    </lineage>
</organism>
<reference evidence="3 4" key="1">
    <citation type="submission" date="2024-09" db="EMBL/GenBank/DDBJ databases">
        <title>Chromosome-scale assembly of Riccia sorocarpa.</title>
        <authorList>
            <person name="Paukszto L."/>
        </authorList>
    </citation>
    <scope>NUCLEOTIDE SEQUENCE [LARGE SCALE GENOMIC DNA]</scope>
    <source>
        <strain evidence="3">LP-2024</strain>
        <tissue evidence="3">Aerial parts of the thallus</tissue>
    </source>
</reference>
<comment type="caution">
    <text evidence="3">The sequence shown here is derived from an EMBL/GenBank/DDBJ whole genome shotgun (WGS) entry which is preliminary data.</text>
</comment>
<gene>
    <name evidence="3" type="ORF">R1sor_016191</name>
</gene>
<keyword evidence="4" id="KW-1185">Reference proteome</keyword>
<evidence type="ECO:0000313" key="4">
    <source>
        <dbReference type="Proteomes" id="UP001633002"/>
    </source>
</evidence>
<feature type="domain" description="Reverse transcriptase zinc-binding" evidence="2">
    <location>
        <begin position="68"/>
        <end position="148"/>
    </location>
</feature>
<proteinExistence type="predicted"/>
<dbReference type="AlphaFoldDB" id="A0ABD3HEB4"/>
<name>A0ABD3HEB4_9MARC</name>
<feature type="compositionally biased region" description="Low complexity" evidence="1">
    <location>
        <begin position="281"/>
        <end position="293"/>
    </location>
</feature>
<evidence type="ECO:0000259" key="2">
    <source>
        <dbReference type="Pfam" id="PF13966"/>
    </source>
</evidence>
<accession>A0ABD3HEB4</accession>
<evidence type="ECO:0000256" key="1">
    <source>
        <dbReference type="SAM" id="MobiDB-lite"/>
    </source>
</evidence>
<protein>
    <recommendedName>
        <fullName evidence="2">Reverse transcriptase zinc-binding domain-containing protein</fullName>
    </recommendedName>
</protein>
<feature type="region of interest" description="Disordered" evidence="1">
    <location>
        <begin position="276"/>
        <end position="326"/>
    </location>
</feature>
<sequence>MARRREDRSRLPVGYFNELESRSSESLHQTRPYGSGKKDGAAFEGWIQPTATWRRLLGNTQNHMEKLNRAWQVDWNKDQWKKWWMNLWQAEILLQDKMWIWRLIHGGLCVGERLRKMSITNGICQRCEKSIETIEHCVMTCDEVKGRWQRVRFLLRCAQPDRVPNLNLISSLEWAVQNKQLRISFLLLTVSLTKRFWKERCNFHFEGKIQRVPVRMMVNEVMNTGKEMEATTFNVEKKQRTEVAKKQRIEVAVAYLCLMKDREGIEAGKDSYNLRRMLGPSRTSRSTSQETESIVSKNTNSQAAEGQEDSERVNTENSEQVEGRSDLHLAEDLMMLGFVETTGQVGHL</sequence>
<evidence type="ECO:0000313" key="3">
    <source>
        <dbReference type="EMBL" id="KAL3689882.1"/>
    </source>
</evidence>
<feature type="compositionally biased region" description="Polar residues" evidence="1">
    <location>
        <begin position="294"/>
        <end position="304"/>
    </location>
</feature>